<dbReference type="AlphaFoldDB" id="T1AAG2"/>
<evidence type="ECO:0000256" key="1">
    <source>
        <dbReference type="ARBA" id="ARBA00023002"/>
    </source>
</evidence>
<evidence type="ECO:0000313" key="2">
    <source>
        <dbReference type="EMBL" id="EQD53788.1"/>
    </source>
</evidence>
<dbReference type="Pfam" id="PF13510">
    <property type="entry name" value="Fer2_4"/>
    <property type="match status" value="1"/>
</dbReference>
<dbReference type="InterPro" id="IPR006058">
    <property type="entry name" value="2Fe2S_fd_BS"/>
</dbReference>
<name>T1AAG2_9ZZZZ</name>
<comment type="caution">
    <text evidence="2">The sequence shown here is derived from an EMBL/GenBank/DDBJ whole genome shotgun (WGS) entry which is preliminary data.</text>
</comment>
<sequence>MVDPAGRQFTFEGHRRPAAPGETVLDALARDDGLPAFQRSPRYHRPRGPMCGLGHCTGCLVRVNGRPNVRACRYEPEDGDVVSTRNAWPSRRVDLLAAFDLLFPSGIDTLRGFRRPAWARGLYQAVVRRLAGFDAPPSPETADRPTPPPTVRTADVVVVGAGRAGRAAAEQLVAG</sequence>
<proteinExistence type="predicted"/>
<dbReference type="GO" id="GO:0016491">
    <property type="term" value="F:oxidoreductase activity"/>
    <property type="evidence" value="ECO:0007669"/>
    <property type="project" value="UniProtKB-KW"/>
</dbReference>
<accession>T1AAG2</accession>
<dbReference type="GO" id="GO:0051537">
    <property type="term" value="F:2 iron, 2 sulfur cluster binding"/>
    <property type="evidence" value="ECO:0007669"/>
    <property type="project" value="InterPro"/>
</dbReference>
<protein>
    <submittedName>
        <fullName evidence="2">FAD-dependent pyridine nucleotide-disulfide oxidoreductase</fullName>
    </submittedName>
</protein>
<dbReference type="InterPro" id="IPR042204">
    <property type="entry name" value="2Fe-2S-bd_N"/>
</dbReference>
<dbReference type="InterPro" id="IPR036010">
    <property type="entry name" value="2Fe-2S_ferredoxin-like_sf"/>
</dbReference>
<feature type="non-terminal residue" evidence="2">
    <location>
        <position position="175"/>
    </location>
</feature>
<dbReference type="EMBL" id="AUZY01006613">
    <property type="protein sequence ID" value="EQD53788.1"/>
    <property type="molecule type" value="Genomic_DNA"/>
</dbReference>
<dbReference type="SUPFAM" id="SSF51971">
    <property type="entry name" value="Nucleotide-binding domain"/>
    <property type="match status" value="1"/>
</dbReference>
<organism evidence="2">
    <name type="scientific">mine drainage metagenome</name>
    <dbReference type="NCBI Taxonomy" id="410659"/>
    <lineage>
        <taxon>unclassified sequences</taxon>
        <taxon>metagenomes</taxon>
        <taxon>ecological metagenomes</taxon>
    </lineage>
</organism>
<gene>
    <name evidence="2" type="ORF">B1B_10036</name>
</gene>
<dbReference type="SUPFAM" id="SSF54292">
    <property type="entry name" value="2Fe-2S ferredoxin-like"/>
    <property type="match status" value="1"/>
</dbReference>
<keyword evidence="1" id="KW-0560">Oxidoreductase</keyword>
<dbReference type="PROSITE" id="PS00197">
    <property type="entry name" value="2FE2S_FER_1"/>
    <property type="match status" value="1"/>
</dbReference>
<reference evidence="2" key="1">
    <citation type="submission" date="2013-08" db="EMBL/GenBank/DDBJ databases">
        <authorList>
            <person name="Mendez C."/>
            <person name="Richter M."/>
            <person name="Ferrer M."/>
            <person name="Sanchez J."/>
        </authorList>
    </citation>
    <scope>NUCLEOTIDE SEQUENCE</scope>
</reference>
<reference evidence="2" key="2">
    <citation type="journal article" date="2014" name="ISME J.">
        <title>Microbial stratification in low pH oxic and suboxic macroscopic growths along an acid mine drainage.</title>
        <authorList>
            <person name="Mendez-Garcia C."/>
            <person name="Mesa V."/>
            <person name="Sprenger R.R."/>
            <person name="Richter M."/>
            <person name="Diez M.S."/>
            <person name="Solano J."/>
            <person name="Bargiela R."/>
            <person name="Golyshina O.V."/>
            <person name="Manteca A."/>
            <person name="Ramos J.L."/>
            <person name="Gallego J.R."/>
            <person name="Llorente I."/>
            <person name="Martins Dos Santos V.A."/>
            <person name="Jensen O.N."/>
            <person name="Pelaez A.I."/>
            <person name="Sanchez J."/>
            <person name="Ferrer M."/>
        </authorList>
    </citation>
    <scope>NUCLEOTIDE SEQUENCE</scope>
</reference>
<dbReference type="Gene3D" id="3.10.20.440">
    <property type="entry name" value="2Fe-2S iron-sulphur cluster binding domain, sarcosine oxidase, alpha subunit, N-terminal domain"/>
    <property type="match status" value="1"/>
</dbReference>